<feature type="transmembrane region" description="Helical" evidence="2">
    <location>
        <begin position="23"/>
        <end position="42"/>
    </location>
</feature>
<feature type="region of interest" description="Disordered" evidence="1">
    <location>
        <begin position="97"/>
        <end position="144"/>
    </location>
</feature>
<dbReference type="EMBL" id="BAAAQM010000069">
    <property type="protein sequence ID" value="GAA2000740.1"/>
    <property type="molecule type" value="Genomic_DNA"/>
</dbReference>
<feature type="transmembrane region" description="Helical" evidence="2">
    <location>
        <begin position="220"/>
        <end position="239"/>
    </location>
</feature>
<sequence length="337" mass="35991">MTLDAVGTPSETVARRFFLVDYLPTYGFVLFVLVLGWAGAPARHPVFARAWHTAAGLGVAEVLLISLVVLVATIVLAPFQLALVRLVEGARPRRWGRRRAVERQRRRREAWQRRAEPPSALSPSSPPSALSPSSPPSAVAGPDAAAVQQAGVAEAAWRARFPSADHLTCPTAFGNVLAAMEDTAGRAYGHDAAVTWPRLYLLLDDKVRAAVDQRRNAMDASVRMCATGLLAALVAVAMLTPHGGWWVFLALAPLAVAIAAYQGAVHGALAYAESVHVAYDLCRFNLLTALHLELPADVAADKALNRALSEFWRQNVPLPEGSRGYHHGSTKGPGGGG</sequence>
<keyword evidence="2" id="KW-0472">Membrane</keyword>
<dbReference type="RefSeq" id="WP_344662231.1">
    <property type="nucleotide sequence ID" value="NZ_BAAAQM010000069.1"/>
</dbReference>
<reference evidence="4" key="1">
    <citation type="journal article" date="2019" name="Int. J. Syst. Evol. Microbiol.">
        <title>The Global Catalogue of Microorganisms (GCM) 10K type strain sequencing project: providing services to taxonomists for standard genome sequencing and annotation.</title>
        <authorList>
            <consortium name="The Broad Institute Genomics Platform"/>
            <consortium name="The Broad Institute Genome Sequencing Center for Infectious Disease"/>
            <person name="Wu L."/>
            <person name="Ma J."/>
        </authorList>
    </citation>
    <scope>NUCLEOTIDE SEQUENCE [LARGE SCALE GENOMIC DNA]</scope>
    <source>
        <strain evidence="4">JCM 16013</strain>
    </source>
</reference>
<evidence type="ECO:0000256" key="1">
    <source>
        <dbReference type="SAM" id="MobiDB-lite"/>
    </source>
</evidence>
<comment type="caution">
    <text evidence="3">The sequence shown here is derived from an EMBL/GenBank/DDBJ whole genome shotgun (WGS) entry which is preliminary data.</text>
</comment>
<feature type="compositionally biased region" description="Basic and acidic residues" evidence="1">
    <location>
        <begin position="99"/>
        <end position="116"/>
    </location>
</feature>
<dbReference type="Proteomes" id="UP001499854">
    <property type="component" value="Unassembled WGS sequence"/>
</dbReference>
<proteinExistence type="predicted"/>
<keyword evidence="4" id="KW-1185">Reference proteome</keyword>
<feature type="transmembrane region" description="Helical" evidence="2">
    <location>
        <begin position="62"/>
        <end position="87"/>
    </location>
</feature>
<keyword evidence="2" id="KW-1133">Transmembrane helix</keyword>
<evidence type="ECO:0000313" key="4">
    <source>
        <dbReference type="Proteomes" id="UP001499854"/>
    </source>
</evidence>
<evidence type="ECO:0000256" key="2">
    <source>
        <dbReference type="SAM" id="Phobius"/>
    </source>
</evidence>
<gene>
    <name evidence="3" type="ORF">GCM10009838_77900</name>
</gene>
<keyword evidence="2" id="KW-0812">Transmembrane</keyword>
<organism evidence="3 4">
    <name type="scientific">Catenulispora subtropica</name>
    <dbReference type="NCBI Taxonomy" id="450798"/>
    <lineage>
        <taxon>Bacteria</taxon>
        <taxon>Bacillati</taxon>
        <taxon>Actinomycetota</taxon>
        <taxon>Actinomycetes</taxon>
        <taxon>Catenulisporales</taxon>
        <taxon>Catenulisporaceae</taxon>
        <taxon>Catenulispora</taxon>
    </lineage>
</organism>
<accession>A0ABP5EK96</accession>
<evidence type="ECO:0000313" key="3">
    <source>
        <dbReference type="EMBL" id="GAA2000740.1"/>
    </source>
</evidence>
<feature type="compositionally biased region" description="Low complexity" evidence="1">
    <location>
        <begin position="117"/>
        <end position="144"/>
    </location>
</feature>
<name>A0ABP5EK96_9ACTN</name>
<dbReference type="SUPFAM" id="SSF81321">
    <property type="entry name" value="Family A G protein-coupled receptor-like"/>
    <property type="match status" value="1"/>
</dbReference>
<feature type="transmembrane region" description="Helical" evidence="2">
    <location>
        <begin position="245"/>
        <end position="264"/>
    </location>
</feature>
<protein>
    <submittedName>
        <fullName evidence="3">Uncharacterized protein</fullName>
    </submittedName>
</protein>